<feature type="compositionally biased region" description="Basic and acidic residues" evidence="1">
    <location>
        <begin position="41"/>
        <end position="59"/>
    </location>
</feature>
<dbReference type="Proteomes" id="UP000266723">
    <property type="component" value="Unassembled WGS sequence"/>
</dbReference>
<protein>
    <submittedName>
        <fullName evidence="2">Uncharacterized protein</fullName>
    </submittedName>
</protein>
<feature type="region of interest" description="Disordered" evidence="1">
    <location>
        <begin position="1"/>
        <end position="59"/>
    </location>
</feature>
<reference evidence="2" key="1">
    <citation type="submission" date="2019-12" db="EMBL/GenBank/DDBJ databases">
        <title>Genome sequencing and annotation of Brassica cretica.</title>
        <authorList>
            <person name="Studholme D.J."/>
            <person name="Sarris P.F."/>
        </authorList>
    </citation>
    <scope>NUCLEOTIDE SEQUENCE</scope>
    <source>
        <strain evidence="2">PFS-102/07</strain>
        <tissue evidence="2">Leaf</tissue>
    </source>
</reference>
<evidence type="ECO:0000313" key="4">
    <source>
        <dbReference type="Proteomes" id="UP000266723"/>
    </source>
</evidence>
<organism evidence="2">
    <name type="scientific">Brassica cretica</name>
    <name type="common">Mustard</name>
    <dbReference type="NCBI Taxonomy" id="69181"/>
    <lineage>
        <taxon>Eukaryota</taxon>
        <taxon>Viridiplantae</taxon>
        <taxon>Streptophyta</taxon>
        <taxon>Embryophyta</taxon>
        <taxon>Tracheophyta</taxon>
        <taxon>Spermatophyta</taxon>
        <taxon>Magnoliopsida</taxon>
        <taxon>eudicotyledons</taxon>
        <taxon>Gunneridae</taxon>
        <taxon>Pentapetalae</taxon>
        <taxon>rosids</taxon>
        <taxon>malvids</taxon>
        <taxon>Brassicales</taxon>
        <taxon>Brassicaceae</taxon>
        <taxon>Brassiceae</taxon>
        <taxon>Brassica</taxon>
    </lineage>
</organism>
<name>A0A8S9IWB4_BRACR</name>
<dbReference type="EMBL" id="QGKV02000759">
    <property type="protein sequence ID" value="KAF3563494.1"/>
    <property type="molecule type" value="Genomic_DNA"/>
</dbReference>
<gene>
    <name evidence="3" type="ORF">DY000_02013856</name>
    <name evidence="2" type="ORF">F2Q70_00002420</name>
</gene>
<sequence>MASNGMASHESNDRSSARASLPQTMVVASHSLQRKRQHMKGRGEDERHRKRDDEGSMKV</sequence>
<reference evidence="3 4" key="3">
    <citation type="journal article" date="2020" name="BMC Genomics">
        <title>Intraspecific diversification of the crop wild relative Brassica cretica Lam. using demographic model selection.</title>
        <authorList>
            <person name="Kioukis A."/>
            <person name="Michalopoulou V.A."/>
            <person name="Briers L."/>
            <person name="Pirintsos S."/>
            <person name="Studholme D.J."/>
            <person name="Pavlidis P."/>
            <person name="Sarris P.F."/>
        </authorList>
    </citation>
    <scope>NUCLEOTIDE SEQUENCE [LARGE SCALE GENOMIC DNA]</scope>
    <source>
        <strain evidence="4">cv. PFS-1207/04</strain>
        <strain evidence="3">PFS-1207/04</strain>
    </source>
</reference>
<evidence type="ECO:0000256" key="1">
    <source>
        <dbReference type="SAM" id="MobiDB-lite"/>
    </source>
</evidence>
<evidence type="ECO:0000313" key="3">
    <source>
        <dbReference type="EMBL" id="KAF3563494.1"/>
    </source>
</evidence>
<evidence type="ECO:0000313" key="2">
    <source>
        <dbReference type="EMBL" id="KAF2574291.1"/>
    </source>
</evidence>
<comment type="caution">
    <text evidence="2">The sequence shown here is derived from an EMBL/GenBank/DDBJ whole genome shotgun (WGS) entry which is preliminary data.</text>
</comment>
<dbReference type="AlphaFoldDB" id="A0A8S9IWB4"/>
<reference evidence="3" key="2">
    <citation type="submission" date="2019-12" db="EMBL/GenBank/DDBJ databases">
        <authorList>
            <person name="Studholme D.J."/>
            <person name="Sarris P."/>
        </authorList>
    </citation>
    <scope>NUCLEOTIDE SEQUENCE</scope>
    <source>
        <strain evidence="3">PFS-1207/04</strain>
        <tissue evidence="3">Leaf</tissue>
    </source>
</reference>
<proteinExistence type="predicted"/>
<dbReference type="EMBL" id="QGKY02001015">
    <property type="protein sequence ID" value="KAF2574291.1"/>
    <property type="molecule type" value="Genomic_DNA"/>
</dbReference>
<accession>A0A8S9IWB4</accession>
<keyword evidence="4" id="KW-1185">Reference proteome</keyword>